<comment type="subcellular location">
    <subcellularLocation>
        <location evidence="1">Cytoplasm</location>
    </subcellularLocation>
</comment>
<evidence type="ECO:0000256" key="1">
    <source>
        <dbReference type="ARBA" id="ARBA00004496"/>
    </source>
</evidence>
<keyword evidence="7" id="KW-1185">Reference proteome</keyword>
<evidence type="ECO:0000256" key="3">
    <source>
        <dbReference type="ARBA" id="ARBA00022490"/>
    </source>
</evidence>
<proteinExistence type="inferred from homology"/>
<keyword evidence="4" id="KW-0597">Phosphoprotein</keyword>
<reference evidence="6 7" key="1">
    <citation type="submission" date="2024-01" db="EMBL/GenBank/DDBJ databases">
        <title>Genome assemblies of Stephania.</title>
        <authorList>
            <person name="Yang L."/>
        </authorList>
    </citation>
    <scope>NUCLEOTIDE SEQUENCE [LARGE SCALE GENOMIC DNA]</scope>
    <source>
        <strain evidence="6">YNDBR</strain>
        <tissue evidence="6">Leaf</tissue>
    </source>
</reference>
<gene>
    <name evidence="6" type="ORF">Syun_012790</name>
</gene>
<dbReference type="AlphaFoldDB" id="A0AAP0K151"/>
<organism evidence="6 7">
    <name type="scientific">Stephania yunnanensis</name>
    <dbReference type="NCBI Taxonomy" id="152371"/>
    <lineage>
        <taxon>Eukaryota</taxon>
        <taxon>Viridiplantae</taxon>
        <taxon>Streptophyta</taxon>
        <taxon>Embryophyta</taxon>
        <taxon>Tracheophyta</taxon>
        <taxon>Spermatophyta</taxon>
        <taxon>Magnoliopsida</taxon>
        <taxon>Ranunculales</taxon>
        <taxon>Menispermaceae</taxon>
        <taxon>Menispermoideae</taxon>
        <taxon>Cissampelideae</taxon>
        <taxon>Stephania</taxon>
    </lineage>
</organism>
<evidence type="ECO:0000256" key="5">
    <source>
        <dbReference type="SAM" id="MobiDB-lite"/>
    </source>
</evidence>
<feature type="compositionally biased region" description="Polar residues" evidence="5">
    <location>
        <begin position="291"/>
        <end position="307"/>
    </location>
</feature>
<feature type="compositionally biased region" description="Acidic residues" evidence="5">
    <location>
        <begin position="111"/>
        <end position="124"/>
    </location>
</feature>
<feature type="compositionally biased region" description="Polar residues" evidence="5">
    <location>
        <begin position="164"/>
        <end position="192"/>
    </location>
</feature>
<accession>A0AAP0K151</accession>
<dbReference type="EMBL" id="JBBNAF010000005">
    <property type="protein sequence ID" value="KAK9143390.1"/>
    <property type="molecule type" value="Genomic_DNA"/>
</dbReference>
<name>A0AAP0K151_9MAGN</name>
<keyword evidence="3" id="KW-0963">Cytoplasm</keyword>
<feature type="compositionally biased region" description="Basic and acidic residues" evidence="5">
    <location>
        <begin position="237"/>
        <end position="253"/>
    </location>
</feature>
<feature type="compositionally biased region" description="Basic and acidic residues" evidence="5">
    <location>
        <begin position="217"/>
        <end position="226"/>
    </location>
</feature>
<comment type="caution">
    <text evidence="6">The sequence shown here is derived from an EMBL/GenBank/DDBJ whole genome shotgun (WGS) entry which is preliminary data.</text>
</comment>
<evidence type="ECO:0008006" key="8">
    <source>
        <dbReference type="Google" id="ProtNLM"/>
    </source>
</evidence>
<feature type="region of interest" description="Disordered" evidence="5">
    <location>
        <begin position="79"/>
        <end position="253"/>
    </location>
</feature>
<protein>
    <recommendedName>
        <fullName evidence="8">Myeloid leukemia factor</fullName>
    </recommendedName>
</protein>
<dbReference type="Pfam" id="PF10248">
    <property type="entry name" value="Mlf1IP"/>
    <property type="match status" value="1"/>
</dbReference>
<evidence type="ECO:0000256" key="4">
    <source>
        <dbReference type="ARBA" id="ARBA00022553"/>
    </source>
</evidence>
<dbReference type="GO" id="GO:0005737">
    <property type="term" value="C:cytoplasm"/>
    <property type="evidence" value="ECO:0007669"/>
    <property type="project" value="UniProtKB-SubCell"/>
</dbReference>
<evidence type="ECO:0000313" key="6">
    <source>
        <dbReference type="EMBL" id="KAK9143390.1"/>
    </source>
</evidence>
<dbReference type="Proteomes" id="UP001420932">
    <property type="component" value="Unassembled WGS sequence"/>
</dbReference>
<comment type="similarity">
    <text evidence="2">Belongs to the MLF family.</text>
</comment>
<sequence length="330" mass="36148">MQRGGGGRDRRGDFFGFNDPFEGFGGFGGFGGGFRGHQSLISSFFGGRDPFEDPFFTRPLGPTMFGPGMFGPSMFGPRPGFFDDRPASGFLDNGPAPPMGNNPRGPVIEEINSDEEGEGPEGEEVNNGGQRRDNSRKHGRSDKVPIVEGPDDDDEVEERRTRHMQNWNNYNRHPERSQPQTRNFSFQSSTVTYGGPNGAYYTSSTSRRAGNDGVMVEESKEADSTTRKATHRISRGLNDRGHSVTRKLGSDGKVETMQMLHNLNEDELAGFDKAWNGNARKHLPGYENIVGQGSSDLSSRGRNSQASRGGWALPSSEPPRSGRHGPETSQ</sequence>
<dbReference type="PANTHER" id="PTHR13105">
    <property type="entry name" value="MYELOID LEUKEMIA FACTOR"/>
    <property type="match status" value="1"/>
</dbReference>
<evidence type="ECO:0000256" key="2">
    <source>
        <dbReference type="ARBA" id="ARBA00008332"/>
    </source>
</evidence>
<feature type="region of interest" description="Disordered" evidence="5">
    <location>
        <begin position="276"/>
        <end position="330"/>
    </location>
</feature>
<evidence type="ECO:0000313" key="7">
    <source>
        <dbReference type="Proteomes" id="UP001420932"/>
    </source>
</evidence>
<dbReference type="InterPro" id="IPR019376">
    <property type="entry name" value="Myeloid_leukemia_factor"/>
</dbReference>